<evidence type="ECO:0000313" key="8">
    <source>
        <dbReference type="EMBL" id="SFG42718.1"/>
    </source>
</evidence>
<dbReference type="STRING" id="185761.SAMN05660282_00836"/>
<evidence type="ECO:0000256" key="2">
    <source>
        <dbReference type="ARBA" id="ARBA00022475"/>
    </source>
</evidence>
<feature type="transmembrane region" description="Helical" evidence="6">
    <location>
        <begin position="56"/>
        <end position="78"/>
    </location>
</feature>
<reference evidence="8 9" key="1">
    <citation type="submission" date="2016-10" db="EMBL/GenBank/DDBJ databases">
        <authorList>
            <person name="de Groot N.N."/>
        </authorList>
    </citation>
    <scope>NUCLEOTIDE SEQUENCE [LARGE SCALE GENOMIC DNA]</scope>
    <source>
        <strain>J11</strain>
        <strain evidence="9">PG 39</strain>
    </source>
</reference>
<dbReference type="Proteomes" id="UP000199065">
    <property type="component" value="Unassembled WGS sequence"/>
</dbReference>
<dbReference type="PANTHER" id="PTHR33885">
    <property type="entry name" value="PHAGE SHOCK PROTEIN C"/>
    <property type="match status" value="1"/>
</dbReference>
<dbReference type="GO" id="GO:0005886">
    <property type="term" value="C:plasma membrane"/>
    <property type="evidence" value="ECO:0007669"/>
    <property type="project" value="UniProtKB-SubCell"/>
</dbReference>
<evidence type="ECO:0000256" key="1">
    <source>
        <dbReference type="ARBA" id="ARBA00004162"/>
    </source>
</evidence>
<keyword evidence="2" id="KW-1003">Cell membrane</keyword>
<proteinExistence type="predicted"/>
<dbReference type="InterPro" id="IPR052027">
    <property type="entry name" value="PspC"/>
</dbReference>
<name>A0A1I2RQD8_9CORY</name>
<dbReference type="OrthoDB" id="7359894at2"/>
<evidence type="ECO:0000256" key="6">
    <source>
        <dbReference type="SAM" id="Phobius"/>
    </source>
</evidence>
<dbReference type="RefSeq" id="WP_092284760.1">
    <property type="nucleotide sequence ID" value="NZ_VXKI01000005.1"/>
</dbReference>
<dbReference type="EMBL" id="FOPJ01000004">
    <property type="protein sequence ID" value="SFG42718.1"/>
    <property type="molecule type" value="Genomic_DNA"/>
</dbReference>
<accession>A0A1I2RQD8</accession>
<evidence type="ECO:0000259" key="7">
    <source>
        <dbReference type="Pfam" id="PF04024"/>
    </source>
</evidence>
<evidence type="ECO:0000256" key="3">
    <source>
        <dbReference type="ARBA" id="ARBA00022692"/>
    </source>
</evidence>
<gene>
    <name evidence="8" type="ORF">SAMN05660282_00836</name>
</gene>
<keyword evidence="4 6" id="KW-1133">Transmembrane helix</keyword>
<dbReference type="Pfam" id="PF04024">
    <property type="entry name" value="PspC"/>
    <property type="match status" value="1"/>
</dbReference>
<keyword evidence="3 6" id="KW-0812">Transmembrane</keyword>
<organism evidence="8 9">
    <name type="scientific">Corynebacterium spheniscorum</name>
    <dbReference type="NCBI Taxonomy" id="185761"/>
    <lineage>
        <taxon>Bacteria</taxon>
        <taxon>Bacillati</taxon>
        <taxon>Actinomycetota</taxon>
        <taxon>Actinomycetes</taxon>
        <taxon>Mycobacteriales</taxon>
        <taxon>Corynebacteriaceae</taxon>
        <taxon>Corynebacterium</taxon>
    </lineage>
</organism>
<evidence type="ECO:0000313" key="9">
    <source>
        <dbReference type="Proteomes" id="UP000199065"/>
    </source>
</evidence>
<keyword evidence="5 6" id="KW-0472">Membrane</keyword>
<sequence length="81" mass="9077">MKERTPVTMSTIAYAPVHSSAHAGILHRSRRDFLVAGVLGGIAETYGWNSNLLRMAFILSFLIPGPQAILYFFAWYFMPEA</sequence>
<dbReference type="AlphaFoldDB" id="A0A1I2RQD8"/>
<dbReference type="PANTHER" id="PTHR33885:SF3">
    <property type="entry name" value="PHAGE SHOCK PROTEIN C"/>
    <property type="match status" value="1"/>
</dbReference>
<evidence type="ECO:0000256" key="4">
    <source>
        <dbReference type="ARBA" id="ARBA00022989"/>
    </source>
</evidence>
<protein>
    <submittedName>
        <fullName evidence="8">Phage shock protein C (PspC) family protein</fullName>
    </submittedName>
</protein>
<evidence type="ECO:0000256" key="5">
    <source>
        <dbReference type="ARBA" id="ARBA00023136"/>
    </source>
</evidence>
<comment type="subcellular location">
    <subcellularLocation>
        <location evidence="1">Cell membrane</location>
        <topology evidence="1">Single-pass membrane protein</topology>
    </subcellularLocation>
</comment>
<dbReference type="InterPro" id="IPR007168">
    <property type="entry name" value="Phageshock_PspC_N"/>
</dbReference>
<feature type="domain" description="Phage shock protein PspC N-terminal" evidence="7">
    <location>
        <begin position="26"/>
        <end position="81"/>
    </location>
</feature>
<keyword evidence="9" id="KW-1185">Reference proteome</keyword>